<sequence>MENQFLRIILLVYCRGIQYIRKVYRKTESFTTSTTCSN</sequence>
<protein>
    <submittedName>
        <fullName evidence="1">Uncharacterized protein</fullName>
    </submittedName>
</protein>
<name>A0A8S5LMK2_9CAUD</name>
<accession>A0A8S5LMK2</accession>
<proteinExistence type="predicted"/>
<organism evidence="1">
    <name type="scientific">Siphoviridae sp. ct5d86</name>
    <dbReference type="NCBI Taxonomy" id="2827561"/>
    <lineage>
        <taxon>Viruses</taxon>
        <taxon>Duplodnaviria</taxon>
        <taxon>Heunggongvirae</taxon>
        <taxon>Uroviricota</taxon>
        <taxon>Caudoviricetes</taxon>
    </lineage>
</organism>
<evidence type="ECO:0000313" key="1">
    <source>
        <dbReference type="EMBL" id="DAD71063.1"/>
    </source>
</evidence>
<dbReference type="EMBL" id="BK015875">
    <property type="protein sequence ID" value="DAD71063.1"/>
    <property type="molecule type" value="Genomic_DNA"/>
</dbReference>
<reference evidence="1" key="1">
    <citation type="journal article" date="2021" name="Proc. Natl. Acad. Sci. U.S.A.">
        <title>A Catalog of Tens of Thousands of Viruses from Human Metagenomes Reveals Hidden Associations with Chronic Diseases.</title>
        <authorList>
            <person name="Tisza M.J."/>
            <person name="Buck C.B."/>
        </authorList>
    </citation>
    <scope>NUCLEOTIDE SEQUENCE</scope>
    <source>
        <strain evidence="1">Ct5d86</strain>
    </source>
</reference>